<evidence type="ECO:0000313" key="5">
    <source>
        <dbReference type="Proteomes" id="UP001202180"/>
    </source>
</evidence>
<evidence type="ECO:0000259" key="3">
    <source>
        <dbReference type="SMART" id="SM00857"/>
    </source>
</evidence>
<dbReference type="PANTHER" id="PTHR30461">
    <property type="entry name" value="DNA-INVERTASE FROM LAMBDOID PROPHAGE"/>
    <property type="match status" value="1"/>
</dbReference>
<dbReference type="EMBL" id="JALPRF010000007">
    <property type="protein sequence ID" value="MCK8495305.1"/>
    <property type="molecule type" value="Genomic_DNA"/>
</dbReference>
<feature type="domain" description="Resolvase/invertase-type recombinase catalytic" evidence="3">
    <location>
        <begin position="17"/>
        <end position="151"/>
    </location>
</feature>
<comment type="caution">
    <text evidence="4">The sequence shown here is derived from an EMBL/GenBank/DDBJ whole genome shotgun (WGS) entry which is preliminary data.</text>
</comment>
<sequence>MTEKLIPALATTGPTQYVAYYRVSTKAEGDSGLGLEAQRTAAAGFIKGVILAEYTEVESGKNNQRGQLAAAIERTKKEGAILAIAKLDRLSRNASFIFALRDSGVNFQCVDMPDANTLTIGIFASLAQHDRELISARTRAALAAKIAQGAKLGKLENLTAQGQQKGGETTRRNALANPANRRALSVADMMYKGGKNYAQIADHLNQTGFQTVRGCAFQATQVMRLLKRQQQRK</sequence>
<evidence type="ECO:0000313" key="4">
    <source>
        <dbReference type="EMBL" id="MCK8495305.1"/>
    </source>
</evidence>
<dbReference type="InterPro" id="IPR036162">
    <property type="entry name" value="Resolvase-like_N_sf"/>
</dbReference>
<accession>A0ABT0HUW8</accession>
<dbReference type="SUPFAM" id="SSF53041">
    <property type="entry name" value="Resolvase-like"/>
    <property type="match status" value="1"/>
</dbReference>
<gene>
    <name evidence="4" type="ORF">M0L20_25800</name>
</gene>
<dbReference type="InterPro" id="IPR050639">
    <property type="entry name" value="SSR_resolvase"/>
</dbReference>
<dbReference type="SMART" id="SM00857">
    <property type="entry name" value="Resolvase"/>
    <property type="match status" value="1"/>
</dbReference>
<keyword evidence="2" id="KW-0233">DNA recombination</keyword>
<dbReference type="InterPro" id="IPR006119">
    <property type="entry name" value="Resolv_N"/>
</dbReference>
<name>A0ABT0HUW8_9BACT</name>
<keyword evidence="1" id="KW-0238">DNA-binding</keyword>
<dbReference type="Proteomes" id="UP001202180">
    <property type="component" value="Unassembled WGS sequence"/>
</dbReference>
<dbReference type="Gene3D" id="3.40.50.1390">
    <property type="entry name" value="Resolvase, N-terminal catalytic domain"/>
    <property type="match status" value="1"/>
</dbReference>
<protein>
    <submittedName>
        <fullName evidence="4">Recombinase family protein</fullName>
    </submittedName>
</protein>
<proteinExistence type="predicted"/>
<dbReference type="PANTHER" id="PTHR30461:SF2">
    <property type="entry name" value="SERINE RECOMBINASE PINE-RELATED"/>
    <property type="match status" value="1"/>
</dbReference>
<dbReference type="RefSeq" id="WP_248480047.1">
    <property type="nucleotide sequence ID" value="NZ_JALPRF010000007.1"/>
</dbReference>
<reference evidence="4 5" key="1">
    <citation type="submission" date="2022-04" db="EMBL/GenBank/DDBJ databases">
        <title>Spirosoma sp. strain RP8 genome sequencing and assembly.</title>
        <authorList>
            <person name="Jung Y."/>
        </authorList>
    </citation>
    <scope>NUCLEOTIDE SEQUENCE [LARGE SCALE GENOMIC DNA]</scope>
    <source>
        <strain evidence="4 5">RP8</strain>
    </source>
</reference>
<dbReference type="Pfam" id="PF00239">
    <property type="entry name" value="Resolvase"/>
    <property type="match status" value="1"/>
</dbReference>
<evidence type="ECO:0000256" key="1">
    <source>
        <dbReference type="ARBA" id="ARBA00023125"/>
    </source>
</evidence>
<keyword evidence="5" id="KW-1185">Reference proteome</keyword>
<dbReference type="CDD" id="cd00338">
    <property type="entry name" value="Ser_Recombinase"/>
    <property type="match status" value="1"/>
</dbReference>
<evidence type="ECO:0000256" key="2">
    <source>
        <dbReference type="ARBA" id="ARBA00023172"/>
    </source>
</evidence>
<organism evidence="4 5">
    <name type="scientific">Spirosoma liriopis</name>
    <dbReference type="NCBI Taxonomy" id="2937440"/>
    <lineage>
        <taxon>Bacteria</taxon>
        <taxon>Pseudomonadati</taxon>
        <taxon>Bacteroidota</taxon>
        <taxon>Cytophagia</taxon>
        <taxon>Cytophagales</taxon>
        <taxon>Cytophagaceae</taxon>
        <taxon>Spirosoma</taxon>
    </lineage>
</organism>